<dbReference type="AlphaFoldDB" id="A0A819P9F2"/>
<evidence type="ECO:0000313" key="4">
    <source>
        <dbReference type="EMBL" id="CAF4011227.1"/>
    </source>
</evidence>
<organism evidence="4 5">
    <name type="scientific">Rotaria sordida</name>
    <dbReference type="NCBI Taxonomy" id="392033"/>
    <lineage>
        <taxon>Eukaryota</taxon>
        <taxon>Metazoa</taxon>
        <taxon>Spiralia</taxon>
        <taxon>Gnathifera</taxon>
        <taxon>Rotifera</taxon>
        <taxon>Eurotatoria</taxon>
        <taxon>Bdelloidea</taxon>
        <taxon>Philodinida</taxon>
        <taxon>Philodinidae</taxon>
        <taxon>Rotaria</taxon>
    </lineage>
</organism>
<name>A0A819P9F2_9BILA</name>
<dbReference type="Proteomes" id="UP000663882">
    <property type="component" value="Unassembled WGS sequence"/>
</dbReference>
<dbReference type="Proteomes" id="UP000663889">
    <property type="component" value="Unassembled WGS sequence"/>
</dbReference>
<accession>A0A819P9F2</accession>
<evidence type="ECO:0000256" key="1">
    <source>
        <dbReference type="SAM" id="MobiDB-lite"/>
    </source>
</evidence>
<dbReference type="EMBL" id="CAJNOO010001560">
    <property type="protein sequence ID" value="CAF1170348.1"/>
    <property type="molecule type" value="Genomic_DNA"/>
</dbReference>
<dbReference type="EMBL" id="CAJOBE010006587">
    <property type="protein sequence ID" value="CAF4011227.1"/>
    <property type="molecule type" value="Genomic_DNA"/>
</dbReference>
<evidence type="ECO:0000313" key="2">
    <source>
        <dbReference type="EMBL" id="CAF1170348.1"/>
    </source>
</evidence>
<protein>
    <submittedName>
        <fullName evidence="4">Uncharacterized protein</fullName>
    </submittedName>
</protein>
<feature type="compositionally biased region" description="Polar residues" evidence="1">
    <location>
        <begin position="67"/>
        <end position="88"/>
    </location>
</feature>
<evidence type="ECO:0000313" key="3">
    <source>
        <dbReference type="EMBL" id="CAF1171247.1"/>
    </source>
</evidence>
<dbReference type="EMBL" id="CAJNOU010001222">
    <property type="protein sequence ID" value="CAF1171247.1"/>
    <property type="molecule type" value="Genomic_DNA"/>
</dbReference>
<reference evidence="4" key="1">
    <citation type="submission" date="2021-02" db="EMBL/GenBank/DDBJ databases">
        <authorList>
            <person name="Nowell W R."/>
        </authorList>
    </citation>
    <scope>NUCLEOTIDE SEQUENCE</scope>
</reference>
<evidence type="ECO:0000313" key="5">
    <source>
        <dbReference type="Proteomes" id="UP000663874"/>
    </source>
</evidence>
<dbReference type="Proteomes" id="UP000663874">
    <property type="component" value="Unassembled WGS sequence"/>
</dbReference>
<proteinExistence type="predicted"/>
<feature type="region of interest" description="Disordered" evidence="1">
    <location>
        <begin position="46"/>
        <end position="105"/>
    </location>
</feature>
<comment type="caution">
    <text evidence="4">The sequence shown here is derived from an EMBL/GenBank/DDBJ whole genome shotgun (WGS) entry which is preliminary data.</text>
</comment>
<dbReference type="OrthoDB" id="10468831at2759"/>
<gene>
    <name evidence="4" type="ORF">FNK824_LOCUS26514</name>
    <name evidence="2" type="ORF">RFH988_LOCUS22937</name>
    <name evidence="3" type="ORF">SEV965_LOCUS19526</name>
</gene>
<sequence>MDEKKEQLQSKYLQFSQQMFQDPANHEIHQQMEQIRNDLIDIENKSMSSSSSLSPTIIVEEEEEQPTNETGLSVQQNNTGDSESTSASGVARNFSPLGRFPTKLF</sequence>